<accession>A0A2G5D080</accession>
<evidence type="ECO:0000313" key="6">
    <source>
        <dbReference type="Proteomes" id="UP000230069"/>
    </source>
</evidence>
<dbReference type="PANTHER" id="PTHR47244">
    <property type="entry name" value="PROTEIN-TYROSINE-PHOSPHATASE IBR5"/>
    <property type="match status" value="1"/>
</dbReference>
<dbReference type="OrthoDB" id="165342at2759"/>
<keyword evidence="2" id="KW-0904">Protein phosphatase</keyword>
<evidence type="ECO:0000259" key="3">
    <source>
        <dbReference type="PROSITE" id="PS50054"/>
    </source>
</evidence>
<dbReference type="STRING" id="218851.A0A2G5D080"/>
<dbReference type="AlphaFoldDB" id="A0A2G5D080"/>
<evidence type="ECO:0000256" key="1">
    <source>
        <dbReference type="ARBA" id="ARBA00022801"/>
    </source>
</evidence>
<dbReference type="SUPFAM" id="SSF52799">
    <property type="entry name" value="(Phosphotyrosine protein) phosphatases II"/>
    <property type="match status" value="1"/>
</dbReference>
<dbReference type="InterPro" id="IPR000387">
    <property type="entry name" value="Tyr_Pase_dom"/>
</dbReference>
<keyword evidence="6" id="KW-1185">Reference proteome</keyword>
<gene>
    <name evidence="5" type="ORF">AQUCO_03200109v1</name>
</gene>
<dbReference type="InterPro" id="IPR044212">
    <property type="entry name" value="IBR5-like"/>
</dbReference>
<dbReference type="PROSITE" id="PS00383">
    <property type="entry name" value="TYR_PHOSPHATASE_1"/>
    <property type="match status" value="1"/>
</dbReference>
<dbReference type="GO" id="GO:0005634">
    <property type="term" value="C:nucleus"/>
    <property type="evidence" value="ECO:0007669"/>
    <property type="project" value="TreeGrafter"/>
</dbReference>
<dbReference type="GO" id="GO:0033549">
    <property type="term" value="F:MAP kinase phosphatase activity"/>
    <property type="evidence" value="ECO:0007669"/>
    <property type="project" value="InterPro"/>
</dbReference>
<dbReference type="InParanoid" id="A0A2G5D080"/>
<dbReference type="PANTHER" id="PTHR47244:SF1">
    <property type="entry name" value="PROTEIN-TYROSINE-PHOSPHATASE IBR5"/>
    <property type="match status" value="1"/>
</dbReference>
<proteinExistence type="predicted"/>
<evidence type="ECO:0000256" key="2">
    <source>
        <dbReference type="ARBA" id="ARBA00022912"/>
    </source>
</evidence>
<protein>
    <recommendedName>
        <fullName evidence="7">Tyrosine-protein phosphatase domain-containing protein</fullName>
    </recommendedName>
</protein>
<dbReference type="PROSITE" id="PS50054">
    <property type="entry name" value="TYR_PHOSPHATASE_DUAL"/>
    <property type="match status" value="1"/>
</dbReference>
<evidence type="ECO:0000259" key="4">
    <source>
        <dbReference type="PROSITE" id="PS50056"/>
    </source>
</evidence>
<feature type="domain" description="Tyrosine-protein phosphatase" evidence="3">
    <location>
        <begin position="47"/>
        <end position="183"/>
    </location>
</feature>
<dbReference type="GO" id="GO:0009738">
    <property type="term" value="P:abscisic acid-activated signaling pathway"/>
    <property type="evidence" value="ECO:0007669"/>
    <property type="project" value="InterPro"/>
</dbReference>
<keyword evidence="1" id="KW-0378">Hydrolase</keyword>
<evidence type="ECO:0000313" key="5">
    <source>
        <dbReference type="EMBL" id="PIA36919.1"/>
    </source>
</evidence>
<dbReference type="Proteomes" id="UP000230069">
    <property type="component" value="Unassembled WGS sequence"/>
</dbReference>
<organism evidence="5 6">
    <name type="scientific">Aquilegia coerulea</name>
    <name type="common">Rocky mountain columbine</name>
    <dbReference type="NCBI Taxonomy" id="218851"/>
    <lineage>
        <taxon>Eukaryota</taxon>
        <taxon>Viridiplantae</taxon>
        <taxon>Streptophyta</taxon>
        <taxon>Embryophyta</taxon>
        <taxon>Tracheophyta</taxon>
        <taxon>Spermatophyta</taxon>
        <taxon>Magnoliopsida</taxon>
        <taxon>Ranunculales</taxon>
        <taxon>Ranunculaceae</taxon>
        <taxon>Thalictroideae</taxon>
        <taxon>Aquilegia</taxon>
    </lineage>
</organism>
<dbReference type="InterPro" id="IPR020422">
    <property type="entry name" value="TYR_PHOSPHATASE_DUAL_dom"/>
</dbReference>
<dbReference type="InterPro" id="IPR016130">
    <property type="entry name" value="Tyr_Pase_AS"/>
</dbReference>
<dbReference type="EMBL" id="KZ305049">
    <property type="protein sequence ID" value="PIA36919.1"/>
    <property type="molecule type" value="Genomic_DNA"/>
</dbReference>
<dbReference type="GO" id="GO:0009734">
    <property type="term" value="P:auxin-activated signaling pathway"/>
    <property type="evidence" value="ECO:0007669"/>
    <property type="project" value="InterPro"/>
</dbReference>
<sequence length="259" mass="29123">MGKRERDDPCAICGHYHNYEEGEACGICGHRLTDKLFSKGESFISVFPSEILPDFLYLGCYDQASHSELVKAQGISHILNTVPSSANLSKNFFTYYCFQMEQNSSFEDAFLFLDKCEEAKGRVLVHCMSGNSRSAALVIAYLMKRKGWRLAQSYEWVKERRPAIHLSPAFSQQLQEFEQKVFGYVNLVSDKPFTFGFPKIDDANLAPAFGNLTTKSIFDDPALNIPPHEFIFGAGTNNKIPNNPFDVTPTNGNDGQMEN</sequence>
<dbReference type="InterPro" id="IPR029021">
    <property type="entry name" value="Prot-tyrosine_phosphatase-like"/>
</dbReference>
<evidence type="ECO:0008006" key="7">
    <source>
        <dbReference type="Google" id="ProtNLM"/>
    </source>
</evidence>
<dbReference type="InterPro" id="IPR000340">
    <property type="entry name" value="Dual-sp_phosphatase_cat-dom"/>
</dbReference>
<reference evidence="5 6" key="1">
    <citation type="submission" date="2017-09" db="EMBL/GenBank/DDBJ databases">
        <title>WGS assembly of Aquilegia coerulea Goldsmith.</title>
        <authorList>
            <person name="Hodges S."/>
            <person name="Kramer E."/>
            <person name="Nordborg M."/>
            <person name="Tomkins J."/>
            <person name="Borevitz J."/>
            <person name="Derieg N."/>
            <person name="Yan J."/>
            <person name="Mihaltcheva S."/>
            <person name="Hayes R.D."/>
            <person name="Rokhsar D."/>
        </authorList>
    </citation>
    <scope>NUCLEOTIDE SEQUENCE [LARGE SCALE GENOMIC DNA]</scope>
    <source>
        <strain evidence="6">cv. Goldsmith</strain>
    </source>
</reference>
<name>A0A2G5D080_AQUCA</name>
<dbReference type="Pfam" id="PF00782">
    <property type="entry name" value="DSPc"/>
    <property type="match status" value="1"/>
</dbReference>
<dbReference type="PROSITE" id="PS50056">
    <property type="entry name" value="TYR_PHOSPHATASE_2"/>
    <property type="match status" value="1"/>
</dbReference>
<dbReference type="SMART" id="SM00195">
    <property type="entry name" value="DSPc"/>
    <property type="match status" value="1"/>
</dbReference>
<feature type="domain" description="Tyrosine specific protein phosphatases" evidence="4">
    <location>
        <begin position="104"/>
        <end position="164"/>
    </location>
</feature>
<dbReference type="Gene3D" id="3.90.190.10">
    <property type="entry name" value="Protein tyrosine phosphatase superfamily"/>
    <property type="match status" value="1"/>
</dbReference>